<proteinExistence type="predicted"/>
<evidence type="ECO:0000313" key="2">
    <source>
        <dbReference type="EMBL" id="SDJ68806.1"/>
    </source>
</evidence>
<keyword evidence="1" id="KW-1133">Transmembrane helix</keyword>
<dbReference type="RefSeq" id="WP_092702055.1">
    <property type="nucleotide sequence ID" value="NZ_FNFC01000007.1"/>
</dbReference>
<dbReference type="InterPro" id="IPR055943">
    <property type="entry name" value="DUF7521"/>
</dbReference>
<dbReference type="EMBL" id="FNFC01000007">
    <property type="protein sequence ID" value="SDJ68806.1"/>
    <property type="molecule type" value="Genomic_DNA"/>
</dbReference>
<dbReference type="Proteomes" id="UP000198856">
    <property type="component" value="Unassembled WGS sequence"/>
</dbReference>
<organism evidence="2 3">
    <name type="scientific">Halovenus aranensis</name>
    <dbReference type="NCBI Taxonomy" id="890420"/>
    <lineage>
        <taxon>Archaea</taxon>
        <taxon>Methanobacteriati</taxon>
        <taxon>Methanobacteriota</taxon>
        <taxon>Stenosarchaea group</taxon>
        <taxon>Halobacteria</taxon>
        <taxon>Halobacteriales</taxon>
        <taxon>Haloarculaceae</taxon>
        <taxon>Halovenus</taxon>
    </lineage>
</organism>
<name>A0A1G8VRY3_9EURY</name>
<evidence type="ECO:0000256" key="1">
    <source>
        <dbReference type="SAM" id="Phobius"/>
    </source>
</evidence>
<feature type="transmembrane region" description="Helical" evidence="1">
    <location>
        <begin position="72"/>
        <end position="91"/>
    </location>
</feature>
<reference evidence="2 3" key="1">
    <citation type="submission" date="2016-10" db="EMBL/GenBank/DDBJ databases">
        <authorList>
            <person name="de Groot N.N."/>
        </authorList>
    </citation>
    <scope>NUCLEOTIDE SEQUENCE [LARGE SCALE GENOMIC DNA]</scope>
    <source>
        <strain evidence="2 3">IBRC-M10015</strain>
    </source>
</reference>
<dbReference type="AlphaFoldDB" id="A0A1G8VRY3"/>
<sequence length="95" mass="10212">MTPMTVTSVIIGLKVLSLLLGGLITYLTFKAFRTTQFRSLEALSVGFGIITAGTFLAGVVDQVFDAGFRMGQLVESVLVTAGFLVIVYSLYTTRP</sequence>
<dbReference type="OrthoDB" id="170398at2157"/>
<gene>
    <name evidence="2" type="ORF">SAMN05216226_107124</name>
</gene>
<keyword evidence="1" id="KW-0812">Transmembrane</keyword>
<dbReference type="Pfam" id="PF24365">
    <property type="entry name" value="DUF7521"/>
    <property type="match status" value="1"/>
</dbReference>
<feature type="transmembrane region" description="Helical" evidence="1">
    <location>
        <begin position="40"/>
        <end position="60"/>
    </location>
</feature>
<keyword evidence="1" id="KW-0472">Membrane</keyword>
<feature type="transmembrane region" description="Helical" evidence="1">
    <location>
        <begin position="6"/>
        <end position="28"/>
    </location>
</feature>
<evidence type="ECO:0000313" key="3">
    <source>
        <dbReference type="Proteomes" id="UP000198856"/>
    </source>
</evidence>
<accession>A0A1G8VRY3</accession>
<keyword evidence="3" id="KW-1185">Reference proteome</keyword>
<protein>
    <submittedName>
        <fullName evidence="2">Uncharacterized protein</fullName>
    </submittedName>
</protein>
<dbReference type="STRING" id="890420.SAMN05216226_107124"/>